<keyword evidence="3 10" id="KW-1134">Transmembrane beta strand</keyword>
<dbReference type="STRING" id="797277.SAMN05216198_0582"/>
<dbReference type="InterPro" id="IPR037066">
    <property type="entry name" value="Plug_dom_sf"/>
</dbReference>
<evidence type="ECO:0000256" key="4">
    <source>
        <dbReference type="ARBA" id="ARBA00022692"/>
    </source>
</evidence>
<evidence type="ECO:0000259" key="15">
    <source>
        <dbReference type="Pfam" id="PF07715"/>
    </source>
</evidence>
<evidence type="ECO:0000256" key="7">
    <source>
        <dbReference type="ARBA" id="ARBA00023077"/>
    </source>
</evidence>
<accession>A0A1H1MCX2</accession>
<dbReference type="PANTHER" id="PTHR30069:SF53">
    <property type="entry name" value="COLICIN I RECEPTOR-RELATED"/>
    <property type="match status" value="1"/>
</dbReference>
<evidence type="ECO:0000256" key="10">
    <source>
        <dbReference type="PROSITE-ProRule" id="PRU01360"/>
    </source>
</evidence>
<evidence type="ECO:0000313" key="17">
    <source>
        <dbReference type="Proteomes" id="UP000243426"/>
    </source>
</evidence>
<dbReference type="GO" id="GO:0015889">
    <property type="term" value="P:cobalamin transport"/>
    <property type="evidence" value="ECO:0007669"/>
    <property type="project" value="TreeGrafter"/>
</dbReference>
<dbReference type="Pfam" id="PF00593">
    <property type="entry name" value="TonB_dep_Rec_b-barrel"/>
    <property type="match status" value="1"/>
</dbReference>
<dbReference type="InterPro" id="IPR039426">
    <property type="entry name" value="TonB-dep_rcpt-like"/>
</dbReference>
<feature type="domain" description="TonB-dependent receptor plug" evidence="15">
    <location>
        <begin position="46"/>
        <end position="151"/>
    </location>
</feature>
<dbReference type="InterPro" id="IPR000531">
    <property type="entry name" value="Beta-barrel_TonB"/>
</dbReference>
<feature type="compositionally biased region" description="Basic and acidic residues" evidence="12">
    <location>
        <begin position="210"/>
        <end position="219"/>
    </location>
</feature>
<dbReference type="EMBL" id="LT629748">
    <property type="protein sequence ID" value="SDR84674.1"/>
    <property type="molecule type" value="Genomic_DNA"/>
</dbReference>
<proteinExistence type="inferred from homology"/>
<sequence>MKFSRLALSIALAPSLALAEQPVSHEQALKLSDTLITANRDVEQRSDSSAASTVFTRADIERLQPSTVADLLKRVPGMQIGQSGGRGSVSGIYLRGTKTAQTLVLIDGQRFNGADSGAAALEFLSIDQIERIEVSKGANSATYGADAIGGVIQVFTRRADGEGEGLRPRARLAYGSRGSWERSLGLSGGNADTRFSLNASSEDTNGINRTDVKQGPDADHDAYRNNSISFNLNHRFSEQVEAGLSLLDQRGETEYDLGYLGSYPYDEFELKSYSSFIKAQLNDNWSSQLELGHSERRRFFRADDSSLHDSLSSYRNSIHWLNNLRLSEQHSVTAGAEWYEDTLHSNADYNEDSRWNQAAYIQHAYQGQHVSTELGLRHDKNQQFGSENTWHGALTVPLNTANQLILSYSEGFRAPTFVDLYYPDFCDPTYGCSPQANPDLQPEHSKSYELQWRSQLGNNAHLEASLYRTDIKDAIVLDSFWIPQNIATVRINGFEASLNHHFMGWQSAIGLSIIDPRDRDTGKTLSRRAKRTLSLDIDRQVGQYSFGASWLASSHSFSDENNTQKMSGYGVLGIRTSWQATSDVLLGLKVDNLLDKQYSHAQVADFSTFPAQQRNYMEEGRTGWISVTWTPHF</sequence>
<keyword evidence="8 10" id="KW-0472">Membrane</keyword>
<gene>
    <name evidence="16" type="ORF">SAMN05216198_0582</name>
</gene>
<evidence type="ECO:0000256" key="9">
    <source>
        <dbReference type="ARBA" id="ARBA00023237"/>
    </source>
</evidence>
<keyword evidence="7 11" id="KW-0798">TonB box</keyword>
<protein>
    <submittedName>
        <fullName evidence="16">Vitamin B12 transporter</fullName>
    </submittedName>
</protein>
<dbReference type="Gene3D" id="2.170.130.10">
    <property type="entry name" value="TonB-dependent receptor, plug domain"/>
    <property type="match status" value="1"/>
</dbReference>
<keyword evidence="9 10" id="KW-0998">Cell outer membrane</keyword>
<dbReference type="Gene3D" id="2.40.170.20">
    <property type="entry name" value="TonB-dependent receptor, beta-barrel domain"/>
    <property type="match status" value="1"/>
</dbReference>
<evidence type="ECO:0000256" key="2">
    <source>
        <dbReference type="ARBA" id="ARBA00022448"/>
    </source>
</evidence>
<dbReference type="GO" id="GO:0009279">
    <property type="term" value="C:cell outer membrane"/>
    <property type="evidence" value="ECO:0007669"/>
    <property type="project" value="UniProtKB-SubCell"/>
</dbReference>
<dbReference type="Proteomes" id="UP000243426">
    <property type="component" value="Chromosome I"/>
</dbReference>
<evidence type="ECO:0000256" key="3">
    <source>
        <dbReference type="ARBA" id="ARBA00022452"/>
    </source>
</evidence>
<dbReference type="PANTHER" id="PTHR30069">
    <property type="entry name" value="TONB-DEPENDENT OUTER MEMBRANE RECEPTOR"/>
    <property type="match status" value="1"/>
</dbReference>
<feature type="domain" description="TonB-dependent receptor-like beta-barrel" evidence="14">
    <location>
        <begin position="181"/>
        <end position="593"/>
    </location>
</feature>
<dbReference type="SUPFAM" id="SSF56935">
    <property type="entry name" value="Porins"/>
    <property type="match status" value="1"/>
</dbReference>
<keyword evidence="4 10" id="KW-0812">Transmembrane</keyword>
<reference evidence="17" key="1">
    <citation type="submission" date="2016-10" db="EMBL/GenBank/DDBJ databases">
        <authorList>
            <person name="Varghese N."/>
            <person name="Submissions S."/>
        </authorList>
    </citation>
    <scope>NUCLEOTIDE SEQUENCE [LARGE SCALE GENOMIC DNA]</scope>
    <source>
        <strain evidence="17">2SM5</strain>
    </source>
</reference>
<evidence type="ECO:0000259" key="14">
    <source>
        <dbReference type="Pfam" id="PF00593"/>
    </source>
</evidence>
<dbReference type="OrthoDB" id="9764669at2"/>
<dbReference type="CDD" id="cd01347">
    <property type="entry name" value="ligand_gated_channel"/>
    <property type="match status" value="1"/>
</dbReference>
<dbReference type="InterPro" id="IPR036942">
    <property type="entry name" value="Beta-barrel_TonB_sf"/>
</dbReference>
<keyword evidence="6" id="KW-0406">Ion transport</keyword>
<keyword evidence="17" id="KW-1185">Reference proteome</keyword>
<comment type="subcellular location">
    <subcellularLocation>
        <location evidence="1 10">Cell outer membrane</location>
        <topology evidence="1 10">Multi-pass membrane protein</topology>
    </subcellularLocation>
</comment>
<dbReference type="PROSITE" id="PS52016">
    <property type="entry name" value="TONB_DEPENDENT_REC_3"/>
    <property type="match status" value="1"/>
</dbReference>
<evidence type="ECO:0000256" key="8">
    <source>
        <dbReference type="ARBA" id="ARBA00023136"/>
    </source>
</evidence>
<feature type="signal peptide" evidence="13">
    <location>
        <begin position="1"/>
        <end position="19"/>
    </location>
</feature>
<feature type="chain" id="PRO_5009254340" evidence="13">
    <location>
        <begin position="20"/>
        <end position="633"/>
    </location>
</feature>
<evidence type="ECO:0000256" key="5">
    <source>
        <dbReference type="ARBA" id="ARBA00022729"/>
    </source>
</evidence>
<feature type="compositionally biased region" description="Polar residues" evidence="12">
    <location>
        <begin position="198"/>
        <end position="208"/>
    </location>
</feature>
<dbReference type="Pfam" id="PF07715">
    <property type="entry name" value="Plug"/>
    <property type="match status" value="1"/>
</dbReference>
<organism evidence="16 17">
    <name type="scientific">Halopseudomonas litoralis</name>
    <dbReference type="NCBI Taxonomy" id="797277"/>
    <lineage>
        <taxon>Bacteria</taxon>
        <taxon>Pseudomonadati</taxon>
        <taxon>Pseudomonadota</taxon>
        <taxon>Gammaproteobacteria</taxon>
        <taxon>Pseudomonadales</taxon>
        <taxon>Pseudomonadaceae</taxon>
        <taxon>Halopseudomonas</taxon>
    </lineage>
</organism>
<evidence type="ECO:0000313" key="16">
    <source>
        <dbReference type="EMBL" id="SDR84674.1"/>
    </source>
</evidence>
<dbReference type="AlphaFoldDB" id="A0A1H1MCX2"/>
<feature type="region of interest" description="Disordered" evidence="12">
    <location>
        <begin position="198"/>
        <end position="219"/>
    </location>
</feature>
<dbReference type="InterPro" id="IPR012910">
    <property type="entry name" value="Plug_dom"/>
</dbReference>
<keyword evidence="2 10" id="KW-0813">Transport</keyword>
<dbReference type="GO" id="GO:0006811">
    <property type="term" value="P:monoatomic ion transport"/>
    <property type="evidence" value="ECO:0007669"/>
    <property type="project" value="UniProtKB-KW"/>
</dbReference>
<name>A0A1H1MCX2_9GAMM</name>
<comment type="similarity">
    <text evidence="10 11">Belongs to the TonB-dependent receptor family.</text>
</comment>
<evidence type="ECO:0000256" key="1">
    <source>
        <dbReference type="ARBA" id="ARBA00004571"/>
    </source>
</evidence>
<dbReference type="RefSeq" id="WP_090271957.1">
    <property type="nucleotide sequence ID" value="NZ_LT629748.1"/>
</dbReference>
<evidence type="ECO:0000256" key="12">
    <source>
        <dbReference type="SAM" id="MobiDB-lite"/>
    </source>
</evidence>
<evidence type="ECO:0000256" key="13">
    <source>
        <dbReference type="SAM" id="SignalP"/>
    </source>
</evidence>
<keyword evidence="5 13" id="KW-0732">Signal</keyword>
<evidence type="ECO:0000256" key="11">
    <source>
        <dbReference type="RuleBase" id="RU003357"/>
    </source>
</evidence>
<evidence type="ECO:0000256" key="6">
    <source>
        <dbReference type="ARBA" id="ARBA00023065"/>
    </source>
</evidence>